<dbReference type="GO" id="GO:0045944">
    <property type="term" value="P:positive regulation of transcription by RNA polymerase II"/>
    <property type="evidence" value="ECO:0007669"/>
    <property type="project" value="TreeGrafter"/>
</dbReference>
<dbReference type="Gene3D" id="4.10.240.10">
    <property type="entry name" value="Zn(2)-C6 fungal-type DNA-binding domain"/>
    <property type="match status" value="1"/>
</dbReference>
<organism evidence="4 5">
    <name type="scientific">Stachybotrys elegans</name>
    <dbReference type="NCBI Taxonomy" id="80388"/>
    <lineage>
        <taxon>Eukaryota</taxon>
        <taxon>Fungi</taxon>
        <taxon>Dikarya</taxon>
        <taxon>Ascomycota</taxon>
        <taxon>Pezizomycotina</taxon>
        <taxon>Sordariomycetes</taxon>
        <taxon>Hypocreomycetidae</taxon>
        <taxon>Hypocreales</taxon>
        <taxon>Stachybotryaceae</taxon>
        <taxon>Stachybotrys</taxon>
    </lineage>
</organism>
<dbReference type="CDD" id="cd00067">
    <property type="entry name" value="GAL4"/>
    <property type="match status" value="1"/>
</dbReference>
<dbReference type="PANTHER" id="PTHR37534">
    <property type="entry name" value="TRANSCRIPTIONAL ACTIVATOR PROTEIN UGA3"/>
    <property type="match status" value="1"/>
</dbReference>
<accession>A0A8K0SSF5</accession>
<dbReference type="InterPro" id="IPR021858">
    <property type="entry name" value="Fun_TF"/>
</dbReference>
<evidence type="ECO:0000256" key="2">
    <source>
        <dbReference type="ARBA" id="ARBA00023242"/>
    </source>
</evidence>
<dbReference type="Proteomes" id="UP000813444">
    <property type="component" value="Unassembled WGS sequence"/>
</dbReference>
<proteinExistence type="predicted"/>
<dbReference type="PANTHER" id="PTHR37534:SF2">
    <property type="entry name" value="N-ACETYLTRANSFERASE DOMAIN-CONTAINING PROTEIN"/>
    <property type="match status" value="1"/>
</dbReference>
<dbReference type="GO" id="GO:0008270">
    <property type="term" value="F:zinc ion binding"/>
    <property type="evidence" value="ECO:0007669"/>
    <property type="project" value="InterPro"/>
</dbReference>
<name>A0A8K0SSF5_9HYPO</name>
<comment type="subcellular location">
    <subcellularLocation>
        <location evidence="1">Nucleus</location>
    </subcellularLocation>
</comment>
<keyword evidence="2" id="KW-0539">Nucleus</keyword>
<evidence type="ECO:0000259" key="3">
    <source>
        <dbReference type="PROSITE" id="PS50048"/>
    </source>
</evidence>
<dbReference type="Pfam" id="PF11951">
    <property type="entry name" value="Fungal_trans_2"/>
    <property type="match status" value="1"/>
</dbReference>
<evidence type="ECO:0000313" key="5">
    <source>
        <dbReference type="Proteomes" id="UP000813444"/>
    </source>
</evidence>
<dbReference type="GO" id="GO:0005634">
    <property type="term" value="C:nucleus"/>
    <property type="evidence" value="ECO:0007669"/>
    <property type="project" value="UniProtKB-SubCell"/>
</dbReference>
<evidence type="ECO:0000313" key="4">
    <source>
        <dbReference type="EMBL" id="KAH7313895.1"/>
    </source>
</evidence>
<protein>
    <recommendedName>
        <fullName evidence="3">Zn(2)-C6 fungal-type domain-containing protein</fullName>
    </recommendedName>
</protein>
<evidence type="ECO:0000256" key="1">
    <source>
        <dbReference type="ARBA" id="ARBA00004123"/>
    </source>
</evidence>
<dbReference type="GO" id="GO:0000976">
    <property type="term" value="F:transcription cis-regulatory region binding"/>
    <property type="evidence" value="ECO:0007669"/>
    <property type="project" value="TreeGrafter"/>
</dbReference>
<dbReference type="SUPFAM" id="SSF57701">
    <property type="entry name" value="Zn2/Cys6 DNA-binding domain"/>
    <property type="match status" value="1"/>
</dbReference>
<dbReference type="OrthoDB" id="407832at2759"/>
<reference evidence="4" key="1">
    <citation type="journal article" date="2021" name="Nat. Commun.">
        <title>Genetic determinants of endophytism in the Arabidopsis root mycobiome.</title>
        <authorList>
            <person name="Mesny F."/>
            <person name="Miyauchi S."/>
            <person name="Thiergart T."/>
            <person name="Pickel B."/>
            <person name="Atanasova L."/>
            <person name="Karlsson M."/>
            <person name="Huettel B."/>
            <person name="Barry K.W."/>
            <person name="Haridas S."/>
            <person name="Chen C."/>
            <person name="Bauer D."/>
            <person name="Andreopoulos W."/>
            <person name="Pangilinan J."/>
            <person name="LaButti K."/>
            <person name="Riley R."/>
            <person name="Lipzen A."/>
            <person name="Clum A."/>
            <person name="Drula E."/>
            <person name="Henrissat B."/>
            <person name="Kohler A."/>
            <person name="Grigoriev I.V."/>
            <person name="Martin F.M."/>
            <person name="Hacquard S."/>
        </authorList>
    </citation>
    <scope>NUCLEOTIDE SEQUENCE</scope>
    <source>
        <strain evidence="4">MPI-CAGE-CH-0235</strain>
    </source>
</reference>
<sequence>MPRPLNKDACNTCRRRKVKCGGQVPVCQQCSKAGRYCDRSAVSTHSHGTQVEHPDEELCNPRSVLAHQQEARLFNNYIAEISKWYDLSDPSRHFEYIVPRFSLDHPLLFCAIMALSAMHMGKTCSRGMYKLAETYHSRCLQLLIGLDDQDELVTNGVALAATCLLRSYEILDGKSYPFFAHRR</sequence>
<dbReference type="PROSITE" id="PS50048">
    <property type="entry name" value="ZN2_CY6_FUNGAL_2"/>
    <property type="match status" value="1"/>
</dbReference>
<dbReference type="AlphaFoldDB" id="A0A8K0SSF5"/>
<dbReference type="SMART" id="SM00066">
    <property type="entry name" value="GAL4"/>
    <property type="match status" value="1"/>
</dbReference>
<keyword evidence="5" id="KW-1185">Reference proteome</keyword>
<dbReference type="EMBL" id="JAGPNK010000009">
    <property type="protein sequence ID" value="KAH7313895.1"/>
    <property type="molecule type" value="Genomic_DNA"/>
</dbReference>
<gene>
    <name evidence="4" type="ORF">B0I35DRAFT_279822</name>
</gene>
<dbReference type="PROSITE" id="PS00463">
    <property type="entry name" value="ZN2_CY6_FUNGAL_1"/>
    <property type="match status" value="1"/>
</dbReference>
<dbReference type="GO" id="GO:0000981">
    <property type="term" value="F:DNA-binding transcription factor activity, RNA polymerase II-specific"/>
    <property type="evidence" value="ECO:0007669"/>
    <property type="project" value="InterPro"/>
</dbReference>
<comment type="caution">
    <text evidence="4">The sequence shown here is derived from an EMBL/GenBank/DDBJ whole genome shotgun (WGS) entry which is preliminary data.</text>
</comment>
<dbReference type="InterPro" id="IPR001138">
    <property type="entry name" value="Zn2Cys6_DnaBD"/>
</dbReference>
<feature type="domain" description="Zn(2)-C6 fungal-type" evidence="3">
    <location>
        <begin position="9"/>
        <end position="37"/>
    </location>
</feature>
<dbReference type="InterPro" id="IPR036864">
    <property type="entry name" value="Zn2-C6_fun-type_DNA-bd_sf"/>
</dbReference>
<dbReference type="Pfam" id="PF00172">
    <property type="entry name" value="Zn_clus"/>
    <property type="match status" value="1"/>
</dbReference>